<feature type="region of interest" description="Disordered" evidence="1">
    <location>
        <begin position="81"/>
        <end position="118"/>
    </location>
</feature>
<organism evidence="2 3">
    <name type="scientific">Durusdinium trenchii</name>
    <dbReference type="NCBI Taxonomy" id="1381693"/>
    <lineage>
        <taxon>Eukaryota</taxon>
        <taxon>Sar</taxon>
        <taxon>Alveolata</taxon>
        <taxon>Dinophyceae</taxon>
        <taxon>Suessiales</taxon>
        <taxon>Symbiodiniaceae</taxon>
        <taxon>Durusdinium</taxon>
    </lineage>
</organism>
<protein>
    <submittedName>
        <fullName evidence="2">Uncharacterized protein</fullName>
    </submittedName>
</protein>
<keyword evidence="3" id="KW-1185">Reference proteome</keyword>
<proteinExistence type="predicted"/>
<reference evidence="2 3" key="1">
    <citation type="submission" date="2024-02" db="EMBL/GenBank/DDBJ databases">
        <authorList>
            <person name="Chen Y."/>
            <person name="Shah S."/>
            <person name="Dougan E. K."/>
            <person name="Thang M."/>
            <person name="Chan C."/>
        </authorList>
    </citation>
    <scope>NUCLEOTIDE SEQUENCE [LARGE SCALE GENOMIC DNA]</scope>
</reference>
<comment type="caution">
    <text evidence="2">The sequence shown here is derived from an EMBL/GenBank/DDBJ whole genome shotgun (WGS) entry which is preliminary data.</text>
</comment>
<dbReference type="EMBL" id="CAXAMN010021592">
    <property type="protein sequence ID" value="CAK9061211.1"/>
    <property type="molecule type" value="Genomic_DNA"/>
</dbReference>
<evidence type="ECO:0000313" key="2">
    <source>
        <dbReference type="EMBL" id="CAK9061211.1"/>
    </source>
</evidence>
<name>A0ABP0NC15_9DINO</name>
<accession>A0ABP0NC15</accession>
<sequence length="258" mass="28441">MPSCAMRKALTVTEESQVMHLQLVVNQFVEAGKRLRPSARPRMRVSADQFDRLCDFACVYAAALQEGRQLSTFKEETEADVKKSFMQRQASTTTPSSSGDTGSSSGTSSASAAFMPNEPTSLDKVKEKYGEPIAEVPVPECPASLLVFPGSVLFACAKEATTLKESEGPLLCHGPGSWLTHDKATKFEQSNPGKGLFRRFETDEENGVDGELTTLRAAIQKVWRMRIYPTEKCLAPAKPLWYLRADIPLSKDECKRLV</sequence>
<feature type="compositionally biased region" description="Low complexity" evidence="1">
    <location>
        <begin position="90"/>
        <end position="113"/>
    </location>
</feature>
<dbReference type="Proteomes" id="UP001642484">
    <property type="component" value="Unassembled WGS sequence"/>
</dbReference>
<evidence type="ECO:0000256" key="1">
    <source>
        <dbReference type="SAM" id="MobiDB-lite"/>
    </source>
</evidence>
<evidence type="ECO:0000313" key="3">
    <source>
        <dbReference type="Proteomes" id="UP001642484"/>
    </source>
</evidence>
<gene>
    <name evidence="2" type="ORF">CCMP2556_LOCUS30108</name>
</gene>